<evidence type="ECO:0000256" key="6">
    <source>
        <dbReference type="ARBA" id="ARBA00023295"/>
    </source>
</evidence>
<keyword evidence="5" id="KW-0378">Hydrolase</keyword>
<evidence type="ECO:0000259" key="7">
    <source>
        <dbReference type="Pfam" id="PF01120"/>
    </source>
</evidence>
<dbReference type="PANTHER" id="PTHR10030">
    <property type="entry name" value="ALPHA-L-FUCOSIDASE"/>
    <property type="match status" value="1"/>
</dbReference>
<dbReference type="GO" id="GO:0006004">
    <property type="term" value="P:fucose metabolic process"/>
    <property type="evidence" value="ECO:0007669"/>
    <property type="project" value="InterPro"/>
</dbReference>
<evidence type="ECO:0000313" key="8">
    <source>
        <dbReference type="EMBL" id="MPL99708.1"/>
    </source>
</evidence>
<keyword evidence="6" id="KW-0326">Glycosidase</keyword>
<dbReference type="GO" id="GO:0016139">
    <property type="term" value="P:glycoside catabolic process"/>
    <property type="evidence" value="ECO:0007669"/>
    <property type="project" value="TreeGrafter"/>
</dbReference>
<evidence type="ECO:0000256" key="1">
    <source>
        <dbReference type="ARBA" id="ARBA00004071"/>
    </source>
</evidence>
<dbReference type="SUPFAM" id="SSF51445">
    <property type="entry name" value="(Trans)glycosidases"/>
    <property type="match status" value="1"/>
</dbReference>
<dbReference type="PANTHER" id="PTHR10030:SF37">
    <property type="entry name" value="ALPHA-L-FUCOSIDASE-RELATED"/>
    <property type="match status" value="1"/>
</dbReference>
<comment type="caution">
    <text evidence="8">The sequence shown here is derived from an EMBL/GenBank/DDBJ whole genome shotgun (WGS) entry which is preliminary data.</text>
</comment>
<reference evidence="8" key="1">
    <citation type="submission" date="2019-08" db="EMBL/GenBank/DDBJ databases">
        <authorList>
            <person name="Kucharzyk K."/>
            <person name="Murdoch R.W."/>
            <person name="Higgins S."/>
            <person name="Loffler F."/>
        </authorList>
    </citation>
    <scope>NUCLEOTIDE SEQUENCE</scope>
</reference>
<dbReference type="EC" id="3.2.1.51" evidence="3"/>
<evidence type="ECO:0000256" key="4">
    <source>
        <dbReference type="ARBA" id="ARBA00022729"/>
    </source>
</evidence>
<gene>
    <name evidence="8" type="ORF">SDC9_45929</name>
</gene>
<dbReference type="GO" id="GO:0004560">
    <property type="term" value="F:alpha-L-fucosidase activity"/>
    <property type="evidence" value="ECO:0007669"/>
    <property type="project" value="InterPro"/>
</dbReference>
<accession>A0A644W804</accession>
<proteinExistence type="inferred from homology"/>
<dbReference type="InterPro" id="IPR016286">
    <property type="entry name" value="FUC_metazoa-typ"/>
</dbReference>
<dbReference type="PRINTS" id="PR00741">
    <property type="entry name" value="GLHYDRLASE29"/>
</dbReference>
<evidence type="ECO:0000256" key="2">
    <source>
        <dbReference type="ARBA" id="ARBA00007951"/>
    </source>
</evidence>
<dbReference type="Gene3D" id="3.20.20.80">
    <property type="entry name" value="Glycosidases"/>
    <property type="match status" value="1"/>
</dbReference>
<name>A0A644W804_9ZZZZ</name>
<evidence type="ECO:0000256" key="5">
    <source>
        <dbReference type="ARBA" id="ARBA00022801"/>
    </source>
</evidence>
<dbReference type="InterPro" id="IPR000933">
    <property type="entry name" value="Glyco_hydro_29"/>
</dbReference>
<comment type="function">
    <text evidence="1">Alpha-L-fucosidase is responsible for hydrolyzing the alpha-1,6-linked fucose joined to the reducing-end N-acetylglucosamine of the carbohydrate moieties of glycoproteins.</text>
</comment>
<sequence length="444" mass="50703">MKREAVQQWLDLQFGLFIHFGLYSLPGGVWKGKPITRGYSEQILSHGYLPQADYEALTSQFNLPEFDPKHIVATAKRAGMKYLVITSKHHDGFCLFDTATTDYNSTKAACRRDIVKDLSDECRNQGLAFGIYFSWIDWHFADALPISSHNSDQIPESHQKLNIAQLTELLSNYGSICELWMDMGAPTDEQSQEVYDLVQRLQPTCMVNGRIWNDKQDFLTMGDNQLPTVPLNCPWQTPASIYKETWGYRSWQVRGNRDEKIKELTNTARSVVKEGGNYLLNIGLMGNGAIQGFEQEVLEGIGDELAKEPLRRETMKRTLPRVLPDQACPKPLMLHRYTGTEYYSYRPIPTTLCWTLELDEDTRLSIGWLSEQGIAKEQKLCLEVGGNRYCSSLQKGRTSDFFITGLQLKKGTHEICLHTIGDELKRSELVDTTIRLVLRKEETL</sequence>
<dbReference type="GO" id="GO:0005764">
    <property type="term" value="C:lysosome"/>
    <property type="evidence" value="ECO:0007669"/>
    <property type="project" value="TreeGrafter"/>
</dbReference>
<dbReference type="InterPro" id="IPR057739">
    <property type="entry name" value="Glyco_hydro_29_N"/>
</dbReference>
<comment type="similarity">
    <text evidence="2">Belongs to the glycosyl hydrolase 29 family.</text>
</comment>
<dbReference type="SMART" id="SM00812">
    <property type="entry name" value="Alpha_L_fucos"/>
    <property type="match status" value="1"/>
</dbReference>
<dbReference type="AlphaFoldDB" id="A0A644W804"/>
<feature type="domain" description="Glycoside hydrolase family 29 N-terminal" evidence="7">
    <location>
        <begin position="4"/>
        <end position="305"/>
    </location>
</feature>
<protein>
    <recommendedName>
        <fullName evidence="3">alpha-L-fucosidase</fullName>
        <ecNumber evidence="3">3.2.1.51</ecNumber>
    </recommendedName>
</protein>
<evidence type="ECO:0000256" key="3">
    <source>
        <dbReference type="ARBA" id="ARBA00012662"/>
    </source>
</evidence>
<dbReference type="Pfam" id="PF01120">
    <property type="entry name" value="Alpha_L_fucos"/>
    <property type="match status" value="1"/>
</dbReference>
<dbReference type="InterPro" id="IPR017853">
    <property type="entry name" value="GH"/>
</dbReference>
<dbReference type="EMBL" id="VSSQ01000683">
    <property type="protein sequence ID" value="MPL99708.1"/>
    <property type="molecule type" value="Genomic_DNA"/>
</dbReference>
<organism evidence="8">
    <name type="scientific">bioreactor metagenome</name>
    <dbReference type="NCBI Taxonomy" id="1076179"/>
    <lineage>
        <taxon>unclassified sequences</taxon>
        <taxon>metagenomes</taxon>
        <taxon>ecological metagenomes</taxon>
    </lineage>
</organism>
<keyword evidence="4" id="KW-0732">Signal</keyword>